<accession>A0A9J6H852</accession>
<dbReference type="EMBL" id="JABSTR010001038">
    <property type="protein sequence ID" value="KAH9383242.1"/>
    <property type="molecule type" value="Genomic_DNA"/>
</dbReference>
<comment type="caution">
    <text evidence="1">The sequence shown here is derived from an EMBL/GenBank/DDBJ whole genome shotgun (WGS) entry which is preliminary data.</text>
</comment>
<organism evidence="1 2">
    <name type="scientific">Haemaphysalis longicornis</name>
    <name type="common">Bush tick</name>
    <dbReference type="NCBI Taxonomy" id="44386"/>
    <lineage>
        <taxon>Eukaryota</taxon>
        <taxon>Metazoa</taxon>
        <taxon>Ecdysozoa</taxon>
        <taxon>Arthropoda</taxon>
        <taxon>Chelicerata</taxon>
        <taxon>Arachnida</taxon>
        <taxon>Acari</taxon>
        <taxon>Parasitiformes</taxon>
        <taxon>Ixodida</taxon>
        <taxon>Ixodoidea</taxon>
        <taxon>Ixodidae</taxon>
        <taxon>Haemaphysalinae</taxon>
        <taxon>Haemaphysalis</taxon>
    </lineage>
</organism>
<keyword evidence="2" id="KW-1185">Reference proteome</keyword>
<gene>
    <name evidence="1" type="ORF">HPB48_024359</name>
</gene>
<name>A0A9J6H852_HAELO</name>
<dbReference type="AlphaFoldDB" id="A0A9J6H852"/>
<dbReference type="VEuPathDB" id="VectorBase:HLOH_057443"/>
<sequence length="68" mass="7440">MPVLLNMVKRASQVAFAISDLKETTWASEYNDPQGMEHTCGPDLTVRRAVRLCLRLPPERGSPASLGG</sequence>
<proteinExistence type="predicted"/>
<evidence type="ECO:0000313" key="1">
    <source>
        <dbReference type="EMBL" id="KAH9383242.1"/>
    </source>
</evidence>
<dbReference type="Proteomes" id="UP000821853">
    <property type="component" value="Unassembled WGS sequence"/>
</dbReference>
<reference evidence="1 2" key="1">
    <citation type="journal article" date="2020" name="Cell">
        <title>Large-Scale Comparative Analyses of Tick Genomes Elucidate Their Genetic Diversity and Vector Capacities.</title>
        <authorList>
            <consortium name="Tick Genome and Microbiome Consortium (TIGMIC)"/>
            <person name="Jia N."/>
            <person name="Wang J."/>
            <person name="Shi W."/>
            <person name="Du L."/>
            <person name="Sun Y."/>
            <person name="Zhan W."/>
            <person name="Jiang J.F."/>
            <person name="Wang Q."/>
            <person name="Zhang B."/>
            <person name="Ji P."/>
            <person name="Bell-Sakyi L."/>
            <person name="Cui X.M."/>
            <person name="Yuan T.T."/>
            <person name="Jiang B.G."/>
            <person name="Yang W.F."/>
            <person name="Lam T.T."/>
            <person name="Chang Q.C."/>
            <person name="Ding S.J."/>
            <person name="Wang X.J."/>
            <person name="Zhu J.G."/>
            <person name="Ruan X.D."/>
            <person name="Zhao L."/>
            <person name="Wei J.T."/>
            <person name="Ye R.Z."/>
            <person name="Que T.C."/>
            <person name="Du C.H."/>
            <person name="Zhou Y.H."/>
            <person name="Cheng J.X."/>
            <person name="Dai P.F."/>
            <person name="Guo W.B."/>
            <person name="Han X.H."/>
            <person name="Huang E.J."/>
            <person name="Li L.F."/>
            <person name="Wei W."/>
            <person name="Gao Y.C."/>
            <person name="Liu J.Z."/>
            <person name="Shao H.Z."/>
            <person name="Wang X."/>
            <person name="Wang C.C."/>
            <person name="Yang T.C."/>
            <person name="Huo Q.B."/>
            <person name="Li W."/>
            <person name="Chen H.Y."/>
            <person name="Chen S.E."/>
            <person name="Zhou L.G."/>
            <person name="Ni X.B."/>
            <person name="Tian J.H."/>
            <person name="Sheng Y."/>
            <person name="Liu T."/>
            <person name="Pan Y.S."/>
            <person name="Xia L.Y."/>
            <person name="Li J."/>
            <person name="Zhao F."/>
            <person name="Cao W.C."/>
        </authorList>
    </citation>
    <scope>NUCLEOTIDE SEQUENCE [LARGE SCALE GENOMIC DNA]</scope>
    <source>
        <strain evidence="1">HaeL-2018</strain>
    </source>
</reference>
<evidence type="ECO:0000313" key="2">
    <source>
        <dbReference type="Proteomes" id="UP000821853"/>
    </source>
</evidence>
<protein>
    <submittedName>
        <fullName evidence="1">Uncharacterized protein</fullName>
    </submittedName>
</protein>